<dbReference type="GO" id="GO:0016192">
    <property type="term" value="P:vesicle-mediated transport"/>
    <property type="evidence" value="ECO:0007669"/>
    <property type="project" value="TreeGrafter"/>
</dbReference>
<dbReference type="PRINTS" id="PR00891">
    <property type="entry name" value="RABGDIREP"/>
</dbReference>
<gene>
    <name evidence="3" type="ORF">BS47DRAFT_1325426</name>
</gene>
<reference evidence="3" key="1">
    <citation type="journal article" date="2020" name="Nat. Commun.">
        <title>Large-scale genome sequencing of mycorrhizal fungi provides insights into the early evolution of symbiotic traits.</title>
        <authorList>
            <person name="Miyauchi S."/>
            <person name="Kiss E."/>
            <person name="Kuo A."/>
            <person name="Drula E."/>
            <person name="Kohler A."/>
            <person name="Sanchez-Garcia M."/>
            <person name="Morin E."/>
            <person name="Andreopoulos B."/>
            <person name="Barry K.W."/>
            <person name="Bonito G."/>
            <person name="Buee M."/>
            <person name="Carver A."/>
            <person name="Chen C."/>
            <person name="Cichocki N."/>
            <person name="Clum A."/>
            <person name="Culley D."/>
            <person name="Crous P.W."/>
            <person name="Fauchery L."/>
            <person name="Girlanda M."/>
            <person name="Hayes R.D."/>
            <person name="Keri Z."/>
            <person name="LaButti K."/>
            <person name="Lipzen A."/>
            <person name="Lombard V."/>
            <person name="Magnuson J."/>
            <person name="Maillard F."/>
            <person name="Murat C."/>
            <person name="Nolan M."/>
            <person name="Ohm R.A."/>
            <person name="Pangilinan J."/>
            <person name="Pereira M.F."/>
            <person name="Perotto S."/>
            <person name="Peter M."/>
            <person name="Pfister S."/>
            <person name="Riley R."/>
            <person name="Sitrit Y."/>
            <person name="Stielow J.B."/>
            <person name="Szollosi G."/>
            <person name="Zifcakova L."/>
            <person name="Stursova M."/>
            <person name="Spatafora J.W."/>
            <person name="Tedersoo L."/>
            <person name="Vaario L.M."/>
            <person name="Yamada A."/>
            <person name="Yan M."/>
            <person name="Wang P."/>
            <person name="Xu J."/>
            <person name="Bruns T."/>
            <person name="Baldrian P."/>
            <person name="Vilgalys R."/>
            <person name="Dunand C."/>
            <person name="Henrissat B."/>
            <person name="Grigoriev I.V."/>
            <person name="Hibbett D."/>
            <person name="Nagy L.G."/>
            <person name="Martin F.M."/>
        </authorList>
    </citation>
    <scope>NUCLEOTIDE SEQUENCE</scope>
    <source>
        <strain evidence="3">UP504</strain>
    </source>
</reference>
<dbReference type="GO" id="GO:0005968">
    <property type="term" value="C:Rab-protein geranylgeranyltransferase complex"/>
    <property type="evidence" value="ECO:0007669"/>
    <property type="project" value="TreeGrafter"/>
</dbReference>
<dbReference type="OrthoDB" id="9446342at2759"/>
<dbReference type="GO" id="GO:0005829">
    <property type="term" value="C:cytosol"/>
    <property type="evidence" value="ECO:0007669"/>
    <property type="project" value="TreeGrafter"/>
</dbReference>
<dbReference type="InterPro" id="IPR036188">
    <property type="entry name" value="FAD/NAD-bd_sf"/>
</dbReference>
<dbReference type="Pfam" id="PF00996">
    <property type="entry name" value="GDI"/>
    <property type="match status" value="1"/>
</dbReference>
<dbReference type="Gene3D" id="3.50.50.60">
    <property type="entry name" value="FAD/NAD(P)-binding domain"/>
    <property type="match status" value="1"/>
</dbReference>
<sequence length="533" mass="57551">MNPAESDYDVVLLGTSIASSITAAALSNAGYKVLHLDLNGYYGSHSASLTLKDLLDWANHAPSIYKSPYASLTYHFPSSSDPSVAPIDLLSASRNYSLSLSPALIPSTGELVGALVQSGVSRYSGFRLLQGLGLYAPDNSSDTPIRLVPATKEDVFKDKDMSLVAKRKLMKFLQFATGKFEESEDVQNQGQTAIRAYLQEVYSLSPTASQAIIYATAHSASDEEPLEKALHRLRKYTRSAGRYGNSPFLIGHYGGLGELAQGFCRSCAVHGGTYILGRPIKSIVSTSTEEARPKFEIEIEGISQVFNATSVILSQHHPRFSIQGTSNMDGPSFRCIAIVDGPISFPASDESSGPDNVIDTSVIIFPPRSLGELGKLKNSVTAMVTGEGTSSFWPMSADVIYLGSLLDDGDEDHDAERLLRPYLDALLNLPSPTQPSSPKLIFELFYDEKIAASSSSTNPLRGVFMINDAPPAVATFSEVGDASAIEAQRVFWEVSKFLSPPAGEEGEEVNAGPSSFWPPLDPEELDREVGENW</sequence>
<dbReference type="GO" id="GO:0007264">
    <property type="term" value="P:small GTPase-mediated signal transduction"/>
    <property type="evidence" value="ECO:0007669"/>
    <property type="project" value="InterPro"/>
</dbReference>
<name>A0A9P6DYF8_9AGAM</name>
<accession>A0A9P6DYF8</accession>
<dbReference type="GO" id="GO:0005634">
    <property type="term" value="C:nucleus"/>
    <property type="evidence" value="ECO:0007669"/>
    <property type="project" value="TreeGrafter"/>
</dbReference>
<keyword evidence="4" id="KW-1185">Reference proteome</keyword>
<dbReference type="Gene3D" id="1.10.405.10">
    <property type="entry name" value="Guanine Nucleotide Dissociation Inhibitor, domain 1"/>
    <property type="match status" value="1"/>
</dbReference>
<evidence type="ECO:0000256" key="1">
    <source>
        <dbReference type="ARBA" id="ARBA00005593"/>
    </source>
</evidence>
<protein>
    <recommendedName>
        <fullName evidence="5">Rab proteins geranylgeranyltransferase</fullName>
    </recommendedName>
</protein>
<feature type="region of interest" description="Disordered" evidence="2">
    <location>
        <begin position="500"/>
        <end position="533"/>
    </location>
</feature>
<dbReference type="AlphaFoldDB" id="A0A9P6DYF8"/>
<comment type="similarity">
    <text evidence="1">Belongs to the Rab GDI family.</text>
</comment>
<comment type="caution">
    <text evidence="3">The sequence shown here is derived from an EMBL/GenBank/DDBJ whole genome shotgun (WGS) entry which is preliminary data.</text>
</comment>
<dbReference type="Gene3D" id="3.30.519.10">
    <property type="entry name" value="Guanine Nucleotide Dissociation Inhibitor, domain 2"/>
    <property type="match status" value="1"/>
</dbReference>
<dbReference type="InterPro" id="IPR018203">
    <property type="entry name" value="GDP_dissociation_inhibitor"/>
</dbReference>
<dbReference type="PANTHER" id="PTHR11787">
    <property type="entry name" value="RAB GDP-DISSOCIATION INHIBITOR"/>
    <property type="match status" value="1"/>
</dbReference>
<proteinExistence type="inferred from homology"/>
<evidence type="ECO:0000256" key="2">
    <source>
        <dbReference type="SAM" id="MobiDB-lite"/>
    </source>
</evidence>
<evidence type="ECO:0000313" key="3">
    <source>
        <dbReference type="EMBL" id="KAF9518422.1"/>
    </source>
</evidence>
<dbReference type="GO" id="GO:0005092">
    <property type="term" value="F:GDP-dissociation inhibitor activity"/>
    <property type="evidence" value="ECO:0007669"/>
    <property type="project" value="InterPro"/>
</dbReference>
<evidence type="ECO:0000313" key="4">
    <source>
        <dbReference type="Proteomes" id="UP000886523"/>
    </source>
</evidence>
<dbReference type="SUPFAM" id="SSF51905">
    <property type="entry name" value="FAD/NAD(P)-binding domain"/>
    <property type="match status" value="1"/>
</dbReference>
<dbReference type="PANTHER" id="PTHR11787:SF4">
    <property type="entry name" value="CHM, RAB ESCORT PROTEIN 1"/>
    <property type="match status" value="1"/>
</dbReference>
<evidence type="ECO:0008006" key="5">
    <source>
        <dbReference type="Google" id="ProtNLM"/>
    </source>
</evidence>
<dbReference type="EMBL" id="MU128925">
    <property type="protein sequence ID" value="KAF9518422.1"/>
    <property type="molecule type" value="Genomic_DNA"/>
</dbReference>
<dbReference type="Proteomes" id="UP000886523">
    <property type="component" value="Unassembled WGS sequence"/>
</dbReference>
<organism evidence="3 4">
    <name type="scientific">Hydnum rufescens UP504</name>
    <dbReference type="NCBI Taxonomy" id="1448309"/>
    <lineage>
        <taxon>Eukaryota</taxon>
        <taxon>Fungi</taxon>
        <taxon>Dikarya</taxon>
        <taxon>Basidiomycota</taxon>
        <taxon>Agaricomycotina</taxon>
        <taxon>Agaricomycetes</taxon>
        <taxon>Cantharellales</taxon>
        <taxon>Hydnaceae</taxon>
        <taxon>Hydnum</taxon>
    </lineage>
</organism>